<dbReference type="RefSeq" id="WP_269309010.1">
    <property type="nucleotide sequence ID" value="NZ_CP098242.1"/>
</dbReference>
<reference evidence="1" key="1">
    <citation type="journal article" date="2022" name="Front. Microbiol.">
        <title>New perspectives on an old grouping: The genomic and phenotypic variability of Oxalobacter formigenes and the implications for calcium oxalate stone prevention.</title>
        <authorList>
            <person name="Chmiel J.A."/>
            <person name="Carr C."/>
            <person name="Stuivenberg G.A."/>
            <person name="Venema R."/>
            <person name="Chanyi R.M."/>
            <person name="Al K.F."/>
            <person name="Giguere D."/>
            <person name="Say H."/>
            <person name="Akouris P.P."/>
            <person name="Dominguez Romero S.A."/>
            <person name="Kwong A."/>
            <person name="Tai V."/>
            <person name="Koval S.F."/>
            <person name="Razvi H."/>
            <person name="Bjazevic J."/>
            <person name="Burton J.P."/>
        </authorList>
    </citation>
    <scope>NUCLEOTIDE SEQUENCE</scope>
    <source>
        <strain evidence="1">WoOx3</strain>
    </source>
</reference>
<dbReference type="Proteomes" id="UP001156215">
    <property type="component" value="Chromosome"/>
</dbReference>
<name>A0A9E9LWK1_9BURK</name>
<gene>
    <name evidence="1" type="ORF">NB640_12430</name>
</gene>
<proteinExistence type="predicted"/>
<sequence length="106" mass="11901">MSLPDKNIRCPATGFSKTCREIIVEHECPKYIRIRGTDPNSGEAVDRCGCVDSFIPMLLIENSQQQRQTGAAVESFRNEMVKANEASLLLMRSSTPRPPLTFENKQ</sequence>
<dbReference type="EMBL" id="CP098242">
    <property type="protein sequence ID" value="WAW10007.1"/>
    <property type="molecule type" value="Genomic_DNA"/>
</dbReference>
<protein>
    <submittedName>
        <fullName evidence="1">Uncharacterized protein</fullName>
    </submittedName>
</protein>
<dbReference type="KEGG" id="ovb:NB640_12430"/>
<accession>A0A9E9LWK1</accession>
<evidence type="ECO:0000313" key="1">
    <source>
        <dbReference type="EMBL" id="WAW10007.1"/>
    </source>
</evidence>
<keyword evidence="2" id="KW-1185">Reference proteome</keyword>
<dbReference type="AlphaFoldDB" id="A0A9E9LWK1"/>
<organism evidence="1 2">
    <name type="scientific">Oxalobacter vibrioformis</name>
    <dbReference type="NCBI Taxonomy" id="933080"/>
    <lineage>
        <taxon>Bacteria</taxon>
        <taxon>Pseudomonadati</taxon>
        <taxon>Pseudomonadota</taxon>
        <taxon>Betaproteobacteria</taxon>
        <taxon>Burkholderiales</taxon>
        <taxon>Oxalobacteraceae</taxon>
        <taxon>Oxalobacter</taxon>
    </lineage>
</organism>
<evidence type="ECO:0000313" key="2">
    <source>
        <dbReference type="Proteomes" id="UP001156215"/>
    </source>
</evidence>